<keyword evidence="3" id="KW-1185">Reference proteome</keyword>
<dbReference type="SUPFAM" id="SSF69618">
    <property type="entry name" value="HemD-like"/>
    <property type="match status" value="1"/>
</dbReference>
<dbReference type="GO" id="GO:0006780">
    <property type="term" value="P:uroporphyrinogen III biosynthetic process"/>
    <property type="evidence" value="ECO:0007669"/>
    <property type="project" value="InterPro"/>
</dbReference>
<evidence type="ECO:0000313" key="2">
    <source>
        <dbReference type="EMBL" id="MCR6486543.1"/>
    </source>
</evidence>
<gene>
    <name evidence="2" type="ORF">M8542_27310</name>
</gene>
<name>A0A9X2NFU3_9PSEU</name>
<proteinExistence type="predicted"/>
<dbReference type="RefSeq" id="WP_257923112.1">
    <property type="nucleotide sequence ID" value="NZ_JAMXQV010000015.1"/>
</dbReference>
<dbReference type="InterPro" id="IPR036108">
    <property type="entry name" value="4pyrrol_syn_uPrphyn_synt_sf"/>
</dbReference>
<keyword evidence="2" id="KW-0456">Lyase</keyword>
<comment type="caution">
    <text evidence="2">The sequence shown here is derived from an EMBL/GenBank/DDBJ whole genome shotgun (WGS) entry which is preliminary data.</text>
</comment>
<protein>
    <submittedName>
        <fullName evidence="2">Uroporphyrinogen-III synthase</fullName>
        <ecNumber evidence="2">4.2.1.75</ecNumber>
    </submittedName>
</protein>
<dbReference type="AlphaFoldDB" id="A0A9X2NFU3"/>
<organism evidence="2 3">
    <name type="scientific">Amycolatopsis iheyensis</name>
    <dbReference type="NCBI Taxonomy" id="2945988"/>
    <lineage>
        <taxon>Bacteria</taxon>
        <taxon>Bacillati</taxon>
        <taxon>Actinomycetota</taxon>
        <taxon>Actinomycetes</taxon>
        <taxon>Pseudonocardiales</taxon>
        <taxon>Pseudonocardiaceae</taxon>
        <taxon>Amycolatopsis</taxon>
    </lineage>
</organism>
<dbReference type="Pfam" id="PF02602">
    <property type="entry name" value="HEM4"/>
    <property type="match status" value="1"/>
</dbReference>
<dbReference type="InterPro" id="IPR003754">
    <property type="entry name" value="4pyrrol_synth_uPrphyn_synth"/>
</dbReference>
<dbReference type="Proteomes" id="UP001144096">
    <property type="component" value="Unassembled WGS sequence"/>
</dbReference>
<dbReference type="PANTHER" id="PTHR40082:SF1">
    <property type="entry name" value="BLR5956 PROTEIN"/>
    <property type="match status" value="1"/>
</dbReference>
<dbReference type="GO" id="GO:0004852">
    <property type="term" value="F:uroporphyrinogen-III synthase activity"/>
    <property type="evidence" value="ECO:0007669"/>
    <property type="project" value="UniProtKB-EC"/>
</dbReference>
<sequence>MGELSGVAIGVTAERRAEEFIGALERHGAEVRHAPTITIMPLNSDPLLRGATSALVAAPVDFTVVTTGAGFRGWLDAASGWDLRTALVARLGESRIYARGPKAVGAVRGAGLRETFSAESESNAELFDAVGSAGVDGARVAVQLHGTPLPEFTAPLVSAGASLVEVQPYRWTSPRDVTPVHELIDAAVAGSLGAIAFTSAPAAANFLTLARTSGRYQQLLAALRGPLVVACVGPVTAAPLEAVGVETVQPERQRLGALVKLLVTTLSGTGGTSESRS</sequence>
<dbReference type="Gene3D" id="3.40.50.10090">
    <property type="match status" value="2"/>
</dbReference>
<dbReference type="CDD" id="cd06578">
    <property type="entry name" value="HemD"/>
    <property type="match status" value="1"/>
</dbReference>
<dbReference type="EC" id="4.2.1.75" evidence="2"/>
<accession>A0A9X2NFU3</accession>
<dbReference type="EMBL" id="JAMXQV010000015">
    <property type="protein sequence ID" value="MCR6486543.1"/>
    <property type="molecule type" value="Genomic_DNA"/>
</dbReference>
<evidence type="ECO:0000259" key="1">
    <source>
        <dbReference type="Pfam" id="PF02602"/>
    </source>
</evidence>
<dbReference type="NCBIfam" id="NF005568">
    <property type="entry name" value="PRK07239.1"/>
    <property type="match status" value="1"/>
</dbReference>
<dbReference type="PANTHER" id="PTHR40082">
    <property type="entry name" value="BLR5956 PROTEIN"/>
    <property type="match status" value="1"/>
</dbReference>
<evidence type="ECO:0000313" key="3">
    <source>
        <dbReference type="Proteomes" id="UP001144096"/>
    </source>
</evidence>
<dbReference type="InterPro" id="IPR039793">
    <property type="entry name" value="UROS/Hem4"/>
</dbReference>
<feature type="domain" description="Tetrapyrrole biosynthesis uroporphyrinogen III synthase" evidence="1">
    <location>
        <begin position="19"/>
        <end position="259"/>
    </location>
</feature>
<reference evidence="2" key="1">
    <citation type="submission" date="2022-06" db="EMBL/GenBank/DDBJ databases">
        <title>Amycolatopsis iheyaensis sp. nov., a new species of the genus Amycolatopsis isolated from soil in Iheya island, Japan.</title>
        <authorList>
            <person name="Ngamcharungchit C."/>
            <person name="Kanto H."/>
            <person name="Take A."/>
            <person name="Intra B."/>
            <person name="Matsumoto A."/>
            <person name="Panbangred W."/>
            <person name="Inahashi Y."/>
        </authorList>
    </citation>
    <scope>NUCLEOTIDE SEQUENCE</scope>
    <source>
        <strain evidence="2">OK19-0408</strain>
    </source>
</reference>